<sequence>MSREPVRLWLSGLPGTVSSSQVGQRFESFGKVESVELIPEKNGTVSASSPLQPCRGFAYVQLSPKDEASLRRCISMYNGCKWLGGTLRVEPAKPDYKQRLAEDAAEDLSCEPAAALKTSESPQQTADIGDTPQRSAPIHLPSRDGRKVHAVKPNPVKTFFPPARPTRPAQLSWQPLEQPPGMARRVLGQIQQKPAAVNPPAMQGQQDAVQQTRPSAQAEDAAKLHQPRKKPKVAEIQEEQVVSEQASSSSELAAVDFMSSDEEVDQAAAACDSRFDSSDDDAKSQQDQRAELRGDRLVPVSKRGRAPDDSRFGSPEDKLRTMPANMQLADHRALPVSQLHSDEAAMVEDDSEDSSCRNSQQSEANSESSGAYGAENEHESAPTADDPQFGSLQRSGKARPLGQFNGLNDTPASSGAQTEGHEDADSDDIRKGEPSTSTADARPPHSGMERQQESAEEACVQHEGEPPLRQQPSAAVHKEKHACGDLTDDDDAEQLREQHEQQKLQALAKLYPKGALFHREAHAGDAKSAWEAKREAWMADWKAKRRMALRQQNSLRSKT</sequence>
<feature type="compositionally biased region" description="Basic and acidic residues" evidence="5">
    <location>
        <begin position="447"/>
        <end position="466"/>
    </location>
</feature>
<feature type="compositionally biased region" description="Basic and acidic residues" evidence="5">
    <location>
        <begin position="305"/>
        <end position="320"/>
    </location>
</feature>
<feature type="compositionally biased region" description="Polar residues" evidence="5">
    <location>
        <begin position="405"/>
        <end position="417"/>
    </location>
</feature>
<evidence type="ECO:0000259" key="6">
    <source>
        <dbReference type="PROSITE" id="PS50102"/>
    </source>
</evidence>
<feature type="compositionally biased region" description="Basic and acidic residues" evidence="5">
    <location>
        <begin position="419"/>
        <end position="433"/>
    </location>
</feature>
<name>A0AAV1I7K8_9CHLO</name>
<dbReference type="AlphaFoldDB" id="A0AAV1I7K8"/>
<dbReference type="InterPro" id="IPR000504">
    <property type="entry name" value="RRM_dom"/>
</dbReference>
<dbReference type="CDD" id="cd12226">
    <property type="entry name" value="RRM_NOL8"/>
    <property type="match status" value="1"/>
</dbReference>
<proteinExistence type="predicted"/>
<evidence type="ECO:0000256" key="2">
    <source>
        <dbReference type="ARBA" id="ARBA00022884"/>
    </source>
</evidence>
<reference evidence="7 8" key="1">
    <citation type="submission" date="2023-10" db="EMBL/GenBank/DDBJ databases">
        <authorList>
            <person name="Maclean D."/>
            <person name="Macfadyen A."/>
        </authorList>
    </citation>
    <scope>NUCLEOTIDE SEQUENCE [LARGE SCALE GENOMIC DNA]</scope>
</reference>
<evidence type="ECO:0000256" key="4">
    <source>
        <dbReference type="PROSITE-ProRule" id="PRU00176"/>
    </source>
</evidence>
<feature type="region of interest" description="Disordered" evidence="5">
    <location>
        <begin position="115"/>
        <end position="501"/>
    </location>
</feature>
<dbReference type="EMBL" id="CAUYUE010000006">
    <property type="protein sequence ID" value="CAK0780266.1"/>
    <property type="molecule type" value="Genomic_DNA"/>
</dbReference>
<feature type="compositionally biased region" description="Low complexity" evidence="5">
    <location>
        <begin position="239"/>
        <end position="255"/>
    </location>
</feature>
<evidence type="ECO:0000313" key="8">
    <source>
        <dbReference type="Proteomes" id="UP001314263"/>
    </source>
</evidence>
<dbReference type="InterPro" id="IPR034138">
    <property type="entry name" value="NOP8_RRM"/>
</dbReference>
<dbReference type="InterPro" id="IPR012677">
    <property type="entry name" value="Nucleotide-bd_a/b_plait_sf"/>
</dbReference>
<comment type="subcellular location">
    <subcellularLocation>
        <location evidence="1">Nucleus</location>
        <location evidence="1">Nucleolus</location>
    </subcellularLocation>
</comment>
<dbReference type="SUPFAM" id="SSF54928">
    <property type="entry name" value="RNA-binding domain, RBD"/>
    <property type="match status" value="1"/>
</dbReference>
<evidence type="ECO:0000256" key="5">
    <source>
        <dbReference type="SAM" id="MobiDB-lite"/>
    </source>
</evidence>
<feature type="compositionally biased region" description="Basic and acidic residues" evidence="5">
    <location>
        <begin position="273"/>
        <end position="296"/>
    </location>
</feature>
<keyword evidence="3" id="KW-0539">Nucleus</keyword>
<evidence type="ECO:0000256" key="3">
    <source>
        <dbReference type="ARBA" id="ARBA00023242"/>
    </source>
</evidence>
<dbReference type="PANTHER" id="PTHR48029">
    <property type="entry name" value="NUCLEOLAR PROTEIN 8"/>
    <property type="match status" value="1"/>
</dbReference>
<dbReference type="PANTHER" id="PTHR48029:SF1">
    <property type="entry name" value="NUCLEOLAR PROTEIN 8"/>
    <property type="match status" value="1"/>
</dbReference>
<evidence type="ECO:0000256" key="1">
    <source>
        <dbReference type="ARBA" id="ARBA00004604"/>
    </source>
</evidence>
<feature type="domain" description="RRM" evidence="6">
    <location>
        <begin position="6"/>
        <end position="94"/>
    </location>
</feature>
<dbReference type="PROSITE" id="PS50102">
    <property type="entry name" value="RRM"/>
    <property type="match status" value="1"/>
</dbReference>
<dbReference type="Proteomes" id="UP001314263">
    <property type="component" value="Unassembled WGS sequence"/>
</dbReference>
<dbReference type="GO" id="GO:0005730">
    <property type="term" value="C:nucleolus"/>
    <property type="evidence" value="ECO:0007669"/>
    <property type="project" value="UniProtKB-SubCell"/>
</dbReference>
<dbReference type="InterPro" id="IPR035979">
    <property type="entry name" value="RBD_domain_sf"/>
</dbReference>
<organism evidence="7 8">
    <name type="scientific">Coccomyxa viridis</name>
    <dbReference type="NCBI Taxonomy" id="1274662"/>
    <lineage>
        <taxon>Eukaryota</taxon>
        <taxon>Viridiplantae</taxon>
        <taxon>Chlorophyta</taxon>
        <taxon>core chlorophytes</taxon>
        <taxon>Trebouxiophyceae</taxon>
        <taxon>Trebouxiophyceae incertae sedis</taxon>
        <taxon>Coccomyxaceae</taxon>
        <taxon>Coccomyxa</taxon>
    </lineage>
</organism>
<evidence type="ECO:0000313" key="7">
    <source>
        <dbReference type="EMBL" id="CAK0780266.1"/>
    </source>
</evidence>
<comment type="caution">
    <text evidence="7">The sequence shown here is derived from an EMBL/GenBank/DDBJ whole genome shotgun (WGS) entry which is preliminary data.</text>
</comment>
<dbReference type="SMART" id="SM00360">
    <property type="entry name" value="RRM"/>
    <property type="match status" value="1"/>
</dbReference>
<feature type="compositionally biased region" description="Low complexity" evidence="5">
    <location>
        <begin position="358"/>
        <end position="371"/>
    </location>
</feature>
<gene>
    <name evidence="7" type="ORF">CVIRNUC_004991</name>
</gene>
<keyword evidence="8" id="KW-1185">Reference proteome</keyword>
<feature type="compositionally biased region" description="Polar residues" evidence="5">
    <location>
        <begin position="203"/>
        <end position="215"/>
    </location>
</feature>
<dbReference type="Gene3D" id="3.30.70.330">
    <property type="match status" value="1"/>
</dbReference>
<keyword evidence="2 4" id="KW-0694">RNA-binding</keyword>
<dbReference type="GO" id="GO:0003723">
    <property type="term" value="F:RNA binding"/>
    <property type="evidence" value="ECO:0007669"/>
    <property type="project" value="UniProtKB-UniRule"/>
</dbReference>
<protein>
    <recommendedName>
        <fullName evidence="6">RRM domain-containing protein</fullName>
    </recommendedName>
</protein>
<accession>A0AAV1I7K8</accession>